<protein>
    <submittedName>
        <fullName evidence="1">Uncharacterized protein</fullName>
    </submittedName>
</protein>
<reference evidence="1 2" key="1">
    <citation type="journal article" date="2015" name="Plant Cell">
        <title>Oil accumulation by the oleaginous diatom Fistulifera solaris as revealed by the genome and transcriptome.</title>
        <authorList>
            <person name="Tanaka T."/>
            <person name="Maeda Y."/>
            <person name="Veluchamy A."/>
            <person name="Tanaka M."/>
            <person name="Abida H."/>
            <person name="Marechal E."/>
            <person name="Bowler C."/>
            <person name="Muto M."/>
            <person name="Sunaga Y."/>
            <person name="Tanaka M."/>
            <person name="Yoshino T."/>
            <person name="Taniguchi T."/>
            <person name="Fukuda Y."/>
            <person name="Nemoto M."/>
            <person name="Matsumoto M."/>
            <person name="Wong P.S."/>
            <person name="Aburatani S."/>
            <person name="Fujibuchi W."/>
        </authorList>
    </citation>
    <scope>NUCLEOTIDE SEQUENCE [LARGE SCALE GENOMIC DNA]</scope>
    <source>
        <strain evidence="1 2">JPCC DA0580</strain>
    </source>
</reference>
<dbReference type="EMBL" id="BDSP01000253">
    <property type="protein sequence ID" value="GAX27267.1"/>
    <property type="molecule type" value="Genomic_DNA"/>
</dbReference>
<name>A0A1Z5KM74_FISSO</name>
<keyword evidence="2" id="KW-1185">Reference proteome</keyword>
<organism evidence="1 2">
    <name type="scientific">Fistulifera solaris</name>
    <name type="common">Oleaginous diatom</name>
    <dbReference type="NCBI Taxonomy" id="1519565"/>
    <lineage>
        <taxon>Eukaryota</taxon>
        <taxon>Sar</taxon>
        <taxon>Stramenopiles</taxon>
        <taxon>Ochrophyta</taxon>
        <taxon>Bacillariophyta</taxon>
        <taxon>Bacillariophyceae</taxon>
        <taxon>Bacillariophycidae</taxon>
        <taxon>Naviculales</taxon>
        <taxon>Naviculaceae</taxon>
        <taxon>Fistulifera</taxon>
    </lineage>
</organism>
<comment type="caution">
    <text evidence="1">The sequence shown here is derived from an EMBL/GenBank/DDBJ whole genome shotgun (WGS) entry which is preliminary data.</text>
</comment>
<dbReference type="AlphaFoldDB" id="A0A1Z5KM74"/>
<dbReference type="Proteomes" id="UP000198406">
    <property type="component" value="Unassembled WGS sequence"/>
</dbReference>
<accession>A0A1Z5KM74</accession>
<proteinExistence type="predicted"/>
<sequence>MSNENENENSLSCLLEVIPPHLCRPEQVAHWERAGEAFTYRLLRNPISLEELNQHKFCMAIWRDNGTLTYVTPHCDRDRHDGPSRSFLTLKLREDGPFLRITGSTDDAVAQTVAFFLSFEQPTEENPSVFIGYLNVGFDFREAGTHWIQRMFELRPSTSVHFKGLRFSLQQSSVLASRSHQTGLLLIDCELEDGGNAFLDELVQRKSTFGSLTFNGSIPLNENNFRRLLQIDTVGHLGLPINDLNDELVLLPFSTRAASLDSTMSSSKLLGADLSALIIAPKKLIITIEHEGGPIRYEPLLSLLHRIAELGHFEELGVRLCYFNDFLQDNVVHAVIAAALSNRNLKVLDLSSDYGDDAWCPHLGTLFEALKDKENLDTLQFSVDTSAFGPDFCDLLQFISHNRNIIVTDADGALYSDGALVDAQYSLNRFYVGSKTLLTKLDLQLERPLLVATALVHSALNDFQRNALLLSDYADVLYDFIRFA</sequence>
<evidence type="ECO:0000313" key="2">
    <source>
        <dbReference type="Proteomes" id="UP000198406"/>
    </source>
</evidence>
<evidence type="ECO:0000313" key="1">
    <source>
        <dbReference type="EMBL" id="GAX27267.1"/>
    </source>
</evidence>
<dbReference type="InParanoid" id="A0A1Z5KM74"/>
<gene>
    <name evidence="1" type="ORF">FisN_13Lh167</name>
</gene>